<dbReference type="GO" id="GO:0005886">
    <property type="term" value="C:plasma membrane"/>
    <property type="evidence" value="ECO:0007669"/>
    <property type="project" value="UniProtKB-SubCell"/>
</dbReference>
<proteinExistence type="inferred from homology"/>
<evidence type="ECO:0000256" key="9">
    <source>
        <dbReference type="SAM" id="Phobius"/>
    </source>
</evidence>
<name>A0A5S4YNS3_9BRAD</name>
<evidence type="ECO:0000256" key="7">
    <source>
        <dbReference type="ARBA" id="ARBA00023136"/>
    </source>
</evidence>
<protein>
    <submittedName>
        <fullName evidence="10">Branched-chain amino acid ABC transporter permease</fullName>
    </submittedName>
</protein>
<dbReference type="PANTHER" id="PTHR11795:SF445">
    <property type="entry name" value="AMINO ACID ABC TRANSPORTER PERMEASE PROTEIN"/>
    <property type="match status" value="1"/>
</dbReference>
<feature type="transmembrane region" description="Helical" evidence="9">
    <location>
        <begin position="95"/>
        <end position="113"/>
    </location>
</feature>
<evidence type="ECO:0000256" key="1">
    <source>
        <dbReference type="ARBA" id="ARBA00004651"/>
    </source>
</evidence>
<evidence type="ECO:0000256" key="3">
    <source>
        <dbReference type="ARBA" id="ARBA00022475"/>
    </source>
</evidence>
<feature type="transmembrane region" description="Helical" evidence="9">
    <location>
        <begin position="7"/>
        <end position="29"/>
    </location>
</feature>
<dbReference type="Proteomes" id="UP000324797">
    <property type="component" value="Unassembled WGS sequence"/>
</dbReference>
<evidence type="ECO:0000313" key="11">
    <source>
        <dbReference type="Proteomes" id="UP000324797"/>
    </source>
</evidence>
<comment type="caution">
    <text evidence="10">The sequence shown here is derived from an EMBL/GenBank/DDBJ whole genome shotgun (WGS) entry which is preliminary data.</text>
</comment>
<dbReference type="RefSeq" id="WP_148740314.1">
    <property type="nucleotide sequence ID" value="NZ_VSTH01000050.1"/>
</dbReference>
<dbReference type="Pfam" id="PF02653">
    <property type="entry name" value="BPD_transp_2"/>
    <property type="match status" value="1"/>
</dbReference>
<evidence type="ECO:0000313" key="10">
    <source>
        <dbReference type="EMBL" id="TYO65673.1"/>
    </source>
</evidence>
<evidence type="ECO:0000256" key="2">
    <source>
        <dbReference type="ARBA" id="ARBA00022448"/>
    </source>
</evidence>
<evidence type="ECO:0000256" key="8">
    <source>
        <dbReference type="ARBA" id="ARBA00037998"/>
    </source>
</evidence>
<keyword evidence="3" id="KW-1003">Cell membrane</keyword>
<comment type="subcellular location">
    <subcellularLocation>
        <location evidence="1">Cell membrane</location>
        <topology evidence="1">Multi-pass membrane protein</topology>
    </subcellularLocation>
</comment>
<dbReference type="EMBL" id="VSTH01000050">
    <property type="protein sequence ID" value="TYO65673.1"/>
    <property type="molecule type" value="Genomic_DNA"/>
</dbReference>
<organism evidence="10 11">
    <name type="scientific">Bradyrhizobium hipponense</name>
    <dbReference type="NCBI Taxonomy" id="2605638"/>
    <lineage>
        <taxon>Bacteria</taxon>
        <taxon>Pseudomonadati</taxon>
        <taxon>Pseudomonadota</taxon>
        <taxon>Alphaproteobacteria</taxon>
        <taxon>Hyphomicrobiales</taxon>
        <taxon>Nitrobacteraceae</taxon>
        <taxon>Bradyrhizobium</taxon>
    </lineage>
</organism>
<accession>A0A5S4YNS3</accession>
<dbReference type="PANTHER" id="PTHR11795">
    <property type="entry name" value="BRANCHED-CHAIN AMINO ACID TRANSPORT SYSTEM PERMEASE PROTEIN LIVH"/>
    <property type="match status" value="1"/>
</dbReference>
<keyword evidence="4 9" id="KW-0812">Transmembrane</keyword>
<sequence>MPDFTPFLVAGLATAATYVLSGVGIVVLYRASGVVNFAQGAVGALAAFTSWSIVERGGPAELSWIAGIAAAAAISFFYGRAIAPRLAYSDPVMRAVATLSFALILLGFMGYVWGEAPRRLRLPTDTMSFELLGVRITMTRAIAFGLGLLATAAVMVFLACSRLGLQMRALASSRELSAMLGVRVFRVDGWAWVISGVLAGVSGILLADLQRLSGQALTFAVIPAIAASVVGRFASLPATVAGGLAIGVCEALLTPVPIVGPFRTAVPFLFAVGAMFWMQRRIAFVYR</sequence>
<keyword evidence="6 9" id="KW-1133">Transmembrane helix</keyword>
<feature type="transmembrane region" description="Helical" evidence="9">
    <location>
        <begin position="35"/>
        <end position="54"/>
    </location>
</feature>
<feature type="transmembrane region" description="Helical" evidence="9">
    <location>
        <begin position="61"/>
        <end position="83"/>
    </location>
</feature>
<dbReference type="InterPro" id="IPR001851">
    <property type="entry name" value="ABC_transp_permease"/>
</dbReference>
<dbReference type="CDD" id="cd06582">
    <property type="entry name" value="TM_PBP1_LivH_like"/>
    <property type="match status" value="1"/>
</dbReference>
<evidence type="ECO:0000256" key="5">
    <source>
        <dbReference type="ARBA" id="ARBA00022970"/>
    </source>
</evidence>
<dbReference type="InterPro" id="IPR052157">
    <property type="entry name" value="BCAA_transport_permease"/>
</dbReference>
<dbReference type="AlphaFoldDB" id="A0A5S4YNS3"/>
<keyword evidence="5" id="KW-0029">Amino-acid transport</keyword>
<keyword evidence="11" id="KW-1185">Reference proteome</keyword>
<feature type="transmembrane region" description="Helical" evidence="9">
    <location>
        <begin position="189"/>
        <end position="207"/>
    </location>
</feature>
<keyword evidence="7 9" id="KW-0472">Membrane</keyword>
<keyword evidence="2" id="KW-0813">Transport</keyword>
<feature type="transmembrane region" description="Helical" evidence="9">
    <location>
        <begin position="141"/>
        <end position="165"/>
    </location>
</feature>
<comment type="similarity">
    <text evidence="8">Belongs to the binding-protein-dependent transport system permease family. LivHM subfamily.</text>
</comment>
<reference evidence="10 11" key="1">
    <citation type="submission" date="2019-08" db="EMBL/GenBank/DDBJ databases">
        <title>Bradyrhizobium hipponensis sp. nov., a rhizobium isolated from a Lupinus angustifolius root nodule in Tunisia.</title>
        <authorList>
            <person name="Off K."/>
            <person name="Rejili M."/>
            <person name="Mars M."/>
            <person name="Brachmann A."/>
            <person name="Marin M."/>
        </authorList>
    </citation>
    <scope>NUCLEOTIDE SEQUENCE [LARGE SCALE GENOMIC DNA]</scope>
    <source>
        <strain evidence="11">aSej3</strain>
    </source>
</reference>
<dbReference type="GO" id="GO:0006865">
    <property type="term" value="P:amino acid transport"/>
    <property type="evidence" value="ECO:0007669"/>
    <property type="project" value="UniProtKB-KW"/>
</dbReference>
<dbReference type="GO" id="GO:0022857">
    <property type="term" value="F:transmembrane transporter activity"/>
    <property type="evidence" value="ECO:0007669"/>
    <property type="project" value="InterPro"/>
</dbReference>
<feature type="transmembrane region" description="Helical" evidence="9">
    <location>
        <begin position="258"/>
        <end position="278"/>
    </location>
</feature>
<evidence type="ECO:0000256" key="6">
    <source>
        <dbReference type="ARBA" id="ARBA00022989"/>
    </source>
</evidence>
<evidence type="ECO:0000256" key="4">
    <source>
        <dbReference type="ARBA" id="ARBA00022692"/>
    </source>
</evidence>
<gene>
    <name evidence="10" type="ORF">FXV83_15760</name>
</gene>
<feature type="transmembrane region" description="Helical" evidence="9">
    <location>
        <begin position="219"/>
        <end position="246"/>
    </location>
</feature>